<dbReference type="Proteomes" id="UP000054783">
    <property type="component" value="Unassembled WGS sequence"/>
</dbReference>
<protein>
    <submittedName>
        <fullName evidence="2">Uncharacterized protein</fullName>
    </submittedName>
</protein>
<name>A0A0V0Z9D6_9BILA</name>
<accession>A0A0V0Z9D6</accession>
<gene>
    <name evidence="2" type="ORF">T12_3635</name>
</gene>
<proteinExistence type="predicted"/>
<keyword evidence="3" id="KW-1185">Reference proteome</keyword>
<evidence type="ECO:0000256" key="1">
    <source>
        <dbReference type="SAM" id="Phobius"/>
    </source>
</evidence>
<keyword evidence="1" id="KW-0472">Membrane</keyword>
<reference evidence="2 3" key="1">
    <citation type="submission" date="2015-01" db="EMBL/GenBank/DDBJ databases">
        <title>Evolution of Trichinella species and genotypes.</title>
        <authorList>
            <person name="Korhonen P.K."/>
            <person name="Edoardo P."/>
            <person name="Giuseppe L.R."/>
            <person name="Gasser R.B."/>
        </authorList>
    </citation>
    <scope>NUCLEOTIDE SEQUENCE [LARGE SCALE GENOMIC DNA]</scope>
    <source>
        <strain evidence="2">ISS2496</strain>
    </source>
</reference>
<keyword evidence="1" id="KW-1133">Transmembrane helix</keyword>
<dbReference type="AlphaFoldDB" id="A0A0V0Z9D6"/>
<evidence type="ECO:0000313" key="2">
    <source>
        <dbReference type="EMBL" id="KRY09025.1"/>
    </source>
</evidence>
<dbReference type="EMBL" id="JYDQ01000296">
    <property type="protein sequence ID" value="KRY09025.1"/>
    <property type="molecule type" value="Genomic_DNA"/>
</dbReference>
<comment type="caution">
    <text evidence="2">The sequence shown here is derived from an EMBL/GenBank/DDBJ whole genome shotgun (WGS) entry which is preliminary data.</text>
</comment>
<evidence type="ECO:0000313" key="3">
    <source>
        <dbReference type="Proteomes" id="UP000054783"/>
    </source>
</evidence>
<feature type="transmembrane region" description="Helical" evidence="1">
    <location>
        <begin position="39"/>
        <end position="57"/>
    </location>
</feature>
<keyword evidence="1" id="KW-0812">Transmembrane</keyword>
<organism evidence="2 3">
    <name type="scientific">Trichinella patagoniensis</name>
    <dbReference type="NCBI Taxonomy" id="990121"/>
    <lineage>
        <taxon>Eukaryota</taxon>
        <taxon>Metazoa</taxon>
        <taxon>Ecdysozoa</taxon>
        <taxon>Nematoda</taxon>
        <taxon>Enoplea</taxon>
        <taxon>Dorylaimia</taxon>
        <taxon>Trichinellida</taxon>
        <taxon>Trichinellidae</taxon>
        <taxon>Trichinella</taxon>
    </lineage>
</organism>
<sequence>MHYWMMICIYIINGKPAQLRFEITRLDGCNNYACNSFSWSKYFKTFLLPFVLFYVYLQRSLQSFMSL</sequence>